<accession>A0ACC1AMU8</accession>
<gene>
    <name evidence="1" type="ORF">Patl1_32265</name>
</gene>
<evidence type="ECO:0000313" key="1">
    <source>
        <dbReference type="EMBL" id="KAJ0087986.1"/>
    </source>
</evidence>
<evidence type="ECO:0000313" key="2">
    <source>
        <dbReference type="Proteomes" id="UP001164250"/>
    </source>
</evidence>
<dbReference type="EMBL" id="CM047905">
    <property type="protein sequence ID" value="KAJ0087986.1"/>
    <property type="molecule type" value="Genomic_DNA"/>
</dbReference>
<proteinExistence type="predicted"/>
<keyword evidence="2" id="KW-1185">Reference proteome</keyword>
<reference evidence="2" key="1">
    <citation type="journal article" date="2023" name="G3 (Bethesda)">
        <title>Genome assembly and association tests identify interacting loci associated with vigor, precocity, and sex in interspecific pistachio rootstocks.</title>
        <authorList>
            <person name="Palmer W."/>
            <person name="Jacygrad E."/>
            <person name="Sagayaradj S."/>
            <person name="Cavanaugh K."/>
            <person name="Han R."/>
            <person name="Bertier L."/>
            <person name="Beede B."/>
            <person name="Kafkas S."/>
            <person name="Golino D."/>
            <person name="Preece J."/>
            <person name="Michelmore R."/>
        </authorList>
    </citation>
    <scope>NUCLEOTIDE SEQUENCE [LARGE SCALE GENOMIC DNA]</scope>
</reference>
<comment type="caution">
    <text evidence="1">The sequence shown here is derived from an EMBL/GenBank/DDBJ whole genome shotgun (WGS) entry which is preliminary data.</text>
</comment>
<sequence>MASPTGLQQLHFVLIPLMCPGHLIPMVDMVQAPAIINRDIQSGLPIRILKRRFPCVEAGLPEGCENMDALPSPKLSKNFFDAARVVAAANREVLGRDKSSPELHYF</sequence>
<name>A0ACC1AMU8_9ROSI</name>
<organism evidence="1 2">
    <name type="scientific">Pistacia atlantica</name>
    <dbReference type="NCBI Taxonomy" id="434234"/>
    <lineage>
        <taxon>Eukaryota</taxon>
        <taxon>Viridiplantae</taxon>
        <taxon>Streptophyta</taxon>
        <taxon>Embryophyta</taxon>
        <taxon>Tracheophyta</taxon>
        <taxon>Spermatophyta</taxon>
        <taxon>Magnoliopsida</taxon>
        <taxon>eudicotyledons</taxon>
        <taxon>Gunneridae</taxon>
        <taxon>Pentapetalae</taxon>
        <taxon>rosids</taxon>
        <taxon>malvids</taxon>
        <taxon>Sapindales</taxon>
        <taxon>Anacardiaceae</taxon>
        <taxon>Pistacia</taxon>
    </lineage>
</organism>
<protein>
    <submittedName>
        <fullName evidence="1">Uncharacterized protein</fullName>
    </submittedName>
</protein>
<dbReference type="Proteomes" id="UP001164250">
    <property type="component" value="Chromosome 9"/>
</dbReference>